<keyword evidence="8 12" id="KW-0443">Lipid metabolism</keyword>
<comment type="subcellular location">
    <subcellularLocation>
        <location evidence="1">Membrane</location>
        <topology evidence="1">Multi-pass membrane protein</topology>
    </subcellularLocation>
</comment>
<dbReference type="GO" id="GO:0009922">
    <property type="term" value="F:fatty acid elongase activity"/>
    <property type="evidence" value="ECO:0007669"/>
    <property type="project" value="UniProtKB-EC"/>
</dbReference>
<dbReference type="GO" id="GO:0019367">
    <property type="term" value="P:fatty acid elongation, saturated fatty acid"/>
    <property type="evidence" value="ECO:0007669"/>
    <property type="project" value="TreeGrafter"/>
</dbReference>
<dbReference type="PANTHER" id="PTHR11157:SF134">
    <property type="entry name" value="ELONGATION OF FATTY ACIDS PROTEIN 1-RELATED"/>
    <property type="match status" value="1"/>
</dbReference>
<evidence type="ECO:0000256" key="5">
    <source>
        <dbReference type="ARBA" id="ARBA00022692"/>
    </source>
</evidence>
<feature type="transmembrane region" description="Helical" evidence="12">
    <location>
        <begin position="204"/>
        <end position="225"/>
    </location>
</feature>
<name>A0A2T0FNS5_9ASCO</name>
<evidence type="ECO:0000256" key="6">
    <source>
        <dbReference type="ARBA" id="ARBA00022832"/>
    </source>
</evidence>
<dbReference type="GeneID" id="36517977"/>
<feature type="transmembrane region" description="Helical" evidence="12">
    <location>
        <begin position="76"/>
        <end position="94"/>
    </location>
</feature>
<dbReference type="EC" id="2.3.1.-" evidence="12"/>
<feature type="region of interest" description="Disordered" evidence="13">
    <location>
        <begin position="308"/>
        <end position="345"/>
    </location>
</feature>
<keyword evidence="10 12" id="KW-0275">Fatty acid biosynthesis</keyword>
<keyword evidence="3 12" id="KW-0444">Lipid biosynthesis</keyword>
<keyword evidence="5 12" id="KW-0812">Transmembrane</keyword>
<dbReference type="OrthoDB" id="434092at2759"/>
<dbReference type="STRING" id="45607.A0A2T0FNS5"/>
<evidence type="ECO:0000256" key="13">
    <source>
        <dbReference type="SAM" id="MobiDB-lite"/>
    </source>
</evidence>
<comment type="caution">
    <text evidence="14">The sequence shown here is derived from an EMBL/GenBank/DDBJ whole genome shotgun (WGS) entry which is preliminary data.</text>
</comment>
<dbReference type="GO" id="GO:0005789">
    <property type="term" value="C:endoplasmic reticulum membrane"/>
    <property type="evidence" value="ECO:0007669"/>
    <property type="project" value="TreeGrafter"/>
</dbReference>
<dbReference type="EMBL" id="NDIQ01000022">
    <property type="protein sequence ID" value="PRT56609.1"/>
    <property type="molecule type" value="Genomic_DNA"/>
</dbReference>
<evidence type="ECO:0000256" key="11">
    <source>
        <dbReference type="ARBA" id="ARBA00047375"/>
    </source>
</evidence>
<evidence type="ECO:0000313" key="15">
    <source>
        <dbReference type="Proteomes" id="UP000238350"/>
    </source>
</evidence>
<reference evidence="14 15" key="1">
    <citation type="submission" date="2017-04" db="EMBL/GenBank/DDBJ databases">
        <title>Genome sequencing of [Candida] sorbophila.</title>
        <authorList>
            <person name="Ahn J.O."/>
        </authorList>
    </citation>
    <scope>NUCLEOTIDE SEQUENCE [LARGE SCALE GENOMIC DNA]</scope>
    <source>
        <strain evidence="14 15">DS02</strain>
    </source>
</reference>
<comment type="catalytic activity">
    <reaction evidence="12">
        <text>an acyl-CoA + malonyl-CoA + H(+) = a 3-oxoacyl-CoA + CO2 + CoA</text>
        <dbReference type="Rhea" id="RHEA:50252"/>
        <dbReference type="ChEBI" id="CHEBI:15378"/>
        <dbReference type="ChEBI" id="CHEBI:16526"/>
        <dbReference type="ChEBI" id="CHEBI:57287"/>
        <dbReference type="ChEBI" id="CHEBI:57384"/>
        <dbReference type="ChEBI" id="CHEBI:58342"/>
        <dbReference type="ChEBI" id="CHEBI:90726"/>
    </reaction>
    <physiologicalReaction direction="left-to-right" evidence="12">
        <dbReference type="Rhea" id="RHEA:50253"/>
    </physiologicalReaction>
</comment>
<dbReference type="InterPro" id="IPR002076">
    <property type="entry name" value="ELO_fam"/>
</dbReference>
<evidence type="ECO:0000256" key="1">
    <source>
        <dbReference type="ARBA" id="ARBA00004141"/>
    </source>
</evidence>
<evidence type="ECO:0000256" key="3">
    <source>
        <dbReference type="ARBA" id="ARBA00022516"/>
    </source>
</evidence>
<feature type="transmembrane region" description="Helical" evidence="12">
    <location>
        <begin position="106"/>
        <end position="125"/>
    </location>
</feature>
<dbReference type="GO" id="GO:0034625">
    <property type="term" value="P:fatty acid elongation, monounsaturated fatty acid"/>
    <property type="evidence" value="ECO:0007669"/>
    <property type="project" value="TreeGrafter"/>
</dbReference>
<evidence type="ECO:0000256" key="10">
    <source>
        <dbReference type="ARBA" id="ARBA00023160"/>
    </source>
</evidence>
<keyword evidence="7 12" id="KW-1133">Transmembrane helix</keyword>
<dbReference type="InterPro" id="IPR030457">
    <property type="entry name" value="ELO_CS"/>
</dbReference>
<dbReference type="Proteomes" id="UP000238350">
    <property type="component" value="Unassembled WGS sequence"/>
</dbReference>
<feature type="compositionally biased region" description="Low complexity" evidence="13">
    <location>
        <begin position="315"/>
        <end position="334"/>
    </location>
</feature>
<evidence type="ECO:0000256" key="9">
    <source>
        <dbReference type="ARBA" id="ARBA00023136"/>
    </source>
</evidence>
<gene>
    <name evidence="14" type="ORF">B9G98_04229</name>
</gene>
<evidence type="ECO:0000256" key="8">
    <source>
        <dbReference type="ARBA" id="ARBA00023098"/>
    </source>
</evidence>
<feature type="transmembrane region" description="Helical" evidence="12">
    <location>
        <begin position="237"/>
        <end position="261"/>
    </location>
</feature>
<keyword evidence="15" id="KW-1185">Reference proteome</keyword>
<comment type="catalytic activity">
    <reaction evidence="11">
        <text>a very-long-chain acyl-CoA + malonyl-CoA + H(+) = a very-long-chain 3-oxoacyl-CoA + CO2 + CoA</text>
        <dbReference type="Rhea" id="RHEA:32727"/>
        <dbReference type="ChEBI" id="CHEBI:15378"/>
        <dbReference type="ChEBI" id="CHEBI:16526"/>
        <dbReference type="ChEBI" id="CHEBI:57287"/>
        <dbReference type="ChEBI" id="CHEBI:57384"/>
        <dbReference type="ChEBI" id="CHEBI:90725"/>
        <dbReference type="ChEBI" id="CHEBI:90736"/>
        <dbReference type="EC" id="2.3.1.199"/>
    </reaction>
</comment>
<dbReference type="PROSITE" id="PS01188">
    <property type="entry name" value="ELO"/>
    <property type="match status" value="1"/>
</dbReference>
<keyword evidence="6 12" id="KW-0276">Fatty acid metabolism</keyword>
<keyword evidence="4 12" id="KW-0808">Transferase</keyword>
<evidence type="ECO:0000256" key="7">
    <source>
        <dbReference type="ARBA" id="ARBA00022989"/>
    </source>
</evidence>
<dbReference type="AlphaFoldDB" id="A0A2T0FNS5"/>
<protein>
    <recommendedName>
        <fullName evidence="12">Elongation of fatty acids protein</fullName>
        <ecNumber evidence="12">2.3.1.-</ecNumber>
    </recommendedName>
</protein>
<feature type="transmembrane region" description="Helical" evidence="12">
    <location>
        <begin position="137"/>
        <end position="157"/>
    </location>
</feature>
<evidence type="ECO:0000256" key="4">
    <source>
        <dbReference type="ARBA" id="ARBA00022679"/>
    </source>
</evidence>
<dbReference type="GO" id="GO:0030148">
    <property type="term" value="P:sphingolipid biosynthetic process"/>
    <property type="evidence" value="ECO:0007669"/>
    <property type="project" value="TreeGrafter"/>
</dbReference>
<feature type="transmembrane region" description="Helical" evidence="12">
    <location>
        <begin position="281"/>
        <end position="305"/>
    </location>
</feature>
<organism evidence="14 15">
    <name type="scientific">Wickerhamiella sorbophila</name>
    <dbReference type="NCBI Taxonomy" id="45607"/>
    <lineage>
        <taxon>Eukaryota</taxon>
        <taxon>Fungi</taxon>
        <taxon>Dikarya</taxon>
        <taxon>Ascomycota</taxon>
        <taxon>Saccharomycotina</taxon>
        <taxon>Dipodascomycetes</taxon>
        <taxon>Dipodascales</taxon>
        <taxon>Trichomonascaceae</taxon>
        <taxon>Wickerhamiella</taxon>
    </lineage>
</organism>
<dbReference type="GO" id="GO:0042761">
    <property type="term" value="P:very long-chain fatty acid biosynthetic process"/>
    <property type="evidence" value="ECO:0007669"/>
    <property type="project" value="TreeGrafter"/>
</dbReference>
<accession>A0A2T0FNS5</accession>
<dbReference type="RefSeq" id="XP_024666554.1">
    <property type="nucleotide sequence ID" value="XM_024810786.1"/>
</dbReference>
<keyword evidence="9 12" id="KW-0472">Membrane</keyword>
<dbReference type="GO" id="GO:0034626">
    <property type="term" value="P:fatty acid elongation, polyunsaturated fatty acid"/>
    <property type="evidence" value="ECO:0007669"/>
    <property type="project" value="TreeGrafter"/>
</dbReference>
<dbReference type="Pfam" id="PF01151">
    <property type="entry name" value="ELO"/>
    <property type="match status" value="1"/>
</dbReference>
<evidence type="ECO:0000256" key="12">
    <source>
        <dbReference type="RuleBase" id="RU361115"/>
    </source>
</evidence>
<evidence type="ECO:0000256" key="2">
    <source>
        <dbReference type="ARBA" id="ARBA00007263"/>
    </source>
</evidence>
<evidence type="ECO:0000313" key="14">
    <source>
        <dbReference type="EMBL" id="PRT56609.1"/>
    </source>
</evidence>
<sequence length="345" mass="39650">MAEEIIENVEHLVTESLPFTGGSSCLEYGMPTLDRPFGVALWPLFVEGTRRVTGWDLSKFDYEYNSWAPMSKVHEVLIAITMYYVVIFGGRWALQNVRPIKFGFIFKLHNLLLTFFSLTLLILMIEQLVPILVRHGIFYAICNTTAWTQPLVTLYYLNYLTKYYELLDTCFLVLRKRPLTFLHTYHHGATALLCFNQLNGSTSISWVPISLNLFVHVVMYFYYFLSACGIRPWWKHWVTRVQIIQFIIDLAFVYFASYTHFVYRYFPNLPNKGRCAGEESAAVNGCLILTSYLVLFVSFYIKVYLAPKKTKKVSSESAADKPASAKASGAAASDASRRSTRSRRI</sequence>
<dbReference type="PANTHER" id="PTHR11157">
    <property type="entry name" value="FATTY ACID ACYL TRANSFERASE-RELATED"/>
    <property type="match status" value="1"/>
</dbReference>
<comment type="similarity">
    <text evidence="2 12">Belongs to the ELO family.</text>
</comment>
<proteinExistence type="inferred from homology"/>